<comment type="caution">
    <text evidence="2">The sequence shown here is derived from an EMBL/GenBank/DDBJ whole genome shotgun (WGS) entry which is preliminary data.</text>
</comment>
<organism evidence="2 3">
    <name type="scientific">Nibrella viscosa</name>
    <dbReference type="NCBI Taxonomy" id="1084524"/>
    <lineage>
        <taxon>Bacteria</taxon>
        <taxon>Pseudomonadati</taxon>
        <taxon>Bacteroidota</taxon>
        <taxon>Cytophagia</taxon>
        <taxon>Cytophagales</taxon>
        <taxon>Spirosomataceae</taxon>
        <taxon>Nibrella</taxon>
    </lineage>
</organism>
<dbReference type="Proteomes" id="UP001500936">
    <property type="component" value="Unassembled WGS sequence"/>
</dbReference>
<reference evidence="3" key="1">
    <citation type="journal article" date="2019" name="Int. J. Syst. Evol. Microbiol.">
        <title>The Global Catalogue of Microorganisms (GCM) 10K type strain sequencing project: providing services to taxonomists for standard genome sequencing and annotation.</title>
        <authorList>
            <consortium name="The Broad Institute Genomics Platform"/>
            <consortium name="The Broad Institute Genome Sequencing Center for Infectious Disease"/>
            <person name="Wu L."/>
            <person name="Ma J."/>
        </authorList>
    </citation>
    <scope>NUCLEOTIDE SEQUENCE [LARGE SCALE GENOMIC DNA]</scope>
    <source>
        <strain evidence="3">JCM 17925</strain>
    </source>
</reference>
<sequence length="83" mass="9605">MNSIEQIAEPKNGVLDIHVETPADWNGKKVRIRVELEEESAQNKAGTGLSRLRGQLRHLSAEQKTDMDRQLRELRDEWERPIS</sequence>
<dbReference type="EMBL" id="BAABHB010000009">
    <property type="protein sequence ID" value="GAA4412310.1"/>
    <property type="molecule type" value="Genomic_DNA"/>
</dbReference>
<evidence type="ECO:0000256" key="1">
    <source>
        <dbReference type="SAM" id="MobiDB-lite"/>
    </source>
</evidence>
<proteinExistence type="predicted"/>
<dbReference type="RefSeq" id="WP_345269637.1">
    <property type="nucleotide sequence ID" value="NZ_BAABHB010000009.1"/>
</dbReference>
<feature type="compositionally biased region" description="Basic and acidic residues" evidence="1">
    <location>
        <begin position="59"/>
        <end position="69"/>
    </location>
</feature>
<keyword evidence="3" id="KW-1185">Reference proteome</keyword>
<evidence type="ECO:0000313" key="3">
    <source>
        <dbReference type="Proteomes" id="UP001500936"/>
    </source>
</evidence>
<accession>A0ABP8KP77</accession>
<name>A0ABP8KP77_9BACT</name>
<feature type="region of interest" description="Disordered" evidence="1">
    <location>
        <begin position="38"/>
        <end position="69"/>
    </location>
</feature>
<evidence type="ECO:0000313" key="2">
    <source>
        <dbReference type="EMBL" id="GAA4412310.1"/>
    </source>
</evidence>
<protein>
    <submittedName>
        <fullName evidence="2">Uncharacterized protein</fullName>
    </submittedName>
</protein>
<gene>
    <name evidence="2" type="ORF">GCM10023187_39240</name>
</gene>